<protein>
    <submittedName>
        <fullName evidence="1">Uncharacterized protein</fullName>
    </submittedName>
</protein>
<evidence type="ECO:0000313" key="1">
    <source>
        <dbReference type="EMBL" id="MCL6728561.1"/>
    </source>
</evidence>
<proteinExistence type="predicted"/>
<keyword evidence="2" id="KW-1185">Reference proteome</keyword>
<dbReference type="EMBL" id="JAMGBE010000001">
    <property type="protein sequence ID" value="MCL6728561.1"/>
    <property type="molecule type" value="Genomic_DNA"/>
</dbReference>
<evidence type="ECO:0000313" key="2">
    <source>
        <dbReference type="Proteomes" id="UP001165342"/>
    </source>
</evidence>
<dbReference type="RefSeq" id="WP_249830069.1">
    <property type="nucleotide sequence ID" value="NZ_JAMGBE010000001.1"/>
</dbReference>
<dbReference type="Proteomes" id="UP001165342">
    <property type="component" value="Unassembled WGS sequence"/>
</dbReference>
<organism evidence="1 2">
    <name type="scientific">Sphingomonas hankyongi</name>
    <dbReference type="NCBI Taxonomy" id="2908209"/>
    <lineage>
        <taxon>Bacteria</taxon>
        <taxon>Pseudomonadati</taxon>
        <taxon>Pseudomonadota</taxon>
        <taxon>Alphaproteobacteria</taxon>
        <taxon>Sphingomonadales</taxon>
        <taxon>Sphingomonadaceae</taxon>
        <taxon>Sphingomonas</taxon>
    </lineage>
</organism>
<name>A0ABT0RYM1_9SPHN</name>
<sequence>MKHEKIDDKSRVWIVMRGPDGSLQEEIDVDLVASLQAGQSYDEIADALVIAAGTAEIAETRAW</sequence>
<reference evidence="1" key="1">
    <citation type="submission" date="2022-05" db="EMBL/GenBank/DDBJ databases">
        <authorList>
            <person name="Jo J.-H."/>
            <person name="Im W.-T."/>
        </authorList>
    </citation>
    <scope>NUCLEOTIDE SEQUENCE</scope>
    <source>
        <strain evidence="1">SE220</strain>
    </source>
</reference>
<gene>
    <name evidence="1" type="ORF">LZ538_00635</name>
</gene>
<accession>A0ABT0RYM1</accession>
<comment type="caution">
    <text evidence="1">The sequence shown here is derived from an EMBL/GenBank/DDBJ whole genome shotgun (WGS) entry which is preliminary data.</text>
</comment>